<dbReference type="SUPFAM" id="SSF46785">
    <property type="entry name" value="Winged helix' DNA-binding domain"/>
    <property type="match status" value="1"/>
</dbReference>
<reference evidence="5 6" key="1">
    <citation type="submission" date="2014-11" db="EMBL/GenBank/DDBJ databases">
        <title>Whole genome shotgun sequence of Sphingomonas parapaucimobilis NBRC 15100.</title>
        <authorList>
            <person name="Katano-Makiyama Y."/>
            <person name="Hosoyama A."/>
            <person name="Hashimoto M."/>
            <person name="Hosoyama Y."/>
            <person name="Noguchi M."/>
            <person name="Numata M."/>
            <person name="Tsuchikane K."/>
            <person name="Hirakata S."/>
            <person name="Uohara A."/>
            <person name="Shimodaira J."/>
            <person name="Ohji S."/>
            <person name="Ichikawa N."/>
            <person name="Kimura A."/>
            <person name="Yamazoe A."/>
            <person name="Fujita N."/>
        </authorList>
    </citation>
    <scope>NUCLEOTIDE SEQUENCE [LARGE SCALE GENOMIC DNA]</scope>
    <source>
        <strain evidence="5 6">NBRC 15100</strain>
    </source>
</reference>
<dbReference type="InterPro" id="IPR012318">
    <property type="entry name" value="HTH_CRP"/>
</dbReference>
<dbReference type="EMBL" id="BBPI01000009">
    <property type="protein sequence ID" value="GAL99675.1"/>
    <property type="molecule type" value="Genomic_DNA"/>
</dbReference>
<dbReference type="eggNOG" id="COG0664">
    <property type="taxonomic scope" value="Bacteria"/>
</dbReference>
<dbReference type="OrthoDB" id="6155297at2"/>
<gene>
    <name evidence="5" type="ORF">SP5_009_00030</name>
</gene>
<dbReference type="InterPro" id="IPR014710">
    <property type="entry name" value="RmlC-like_jellyroll"/>
</dbReference>
<dbReference type="InterPro" id="IPR000595">
    <property type="entry name" value="cNMP-bd_dom"/>
</dbReference>
<evidence type="ECO:0000256" key="2">
    <source>
        <dbReference type="ARBA" id="ARBA00023125"/>
    </source>
</evidence>
<keyword evidence="3" id="KW-0804">Transcription</keyword>
<dbReference type="SUPFAM" id="SSF51206">
    <property type="entry name" value="cAMP-binding domain-like"/>
    <property type="match status" value="1"/>
</dbReference>
<keyword evidence="1" id="KW-0805">Transcription regulation</keyword>
<keyword evidence="2" id="KW-0238">DNA-binding</keyword>
<dbReference type="Pfam" id="PF13545">
    <property type="entry name" value="HTH_Crp_2"/>
    <property type="match status" value="1"/>
</dbReference>
<comment type="caution">
    <text evidence="5">The sequence shown here is derived from an EMBL/GenBank/DDBJ whole genome shotgun (WGS) entry which is preliminary data.</text>
</comment>
<sequence length="263" mass="29877">MSVSAIDTRRQQRRTDDGRCLTELFLKGRGRDTMTADDVAMLEDSIEEVRAIPARTIVIRRDERVRYSSLLLEGVMCRYMDDRQGNRQIVAFHVPGDFVDLHGFAMRHLDHDVATLTPVRVALAGHDRLERIVADYPRLTRLLWFSTLLDAAMHREWVFRLGRLEADGRVAHLFCELHARLAMVDLVRDGVFRFPVTQIDLAEAAGITPVHLNRVLRSLRERGLMTFRSGEAHILDLDMLAALADFDPGYLYGGGPTLEKQGA</sequence>
<evidence type="ECO:0000256" key="3">
    <source>
        <dbReference type="ARBA" id="ARBA00023163"/>
    </source>
</evidence>
<evidence type="ECO:0000313" key="6">
    <source>
        <dbReference type="Proteomes" id="UP000032305"/>
    </source>
</evidence>
<dbReference type="InterPro" id="IPR036390">
    <property type="entry name" value="WH_DNA-bd_sf"/>
</dbReference>
<dbReference type="Gene3D" id="1.10.10.10">
    <property type="entry name" value="Winged helix-like DNA-binding domain superfamily/Winged helix DNA-binding domain"/>
    <property type="match status" value="1"/>
</dbReference>
<dbReference type="InterPro" id="IPR018490">
    <property type="entry name" value="cNMP-bd_dom_sf"/>
</dbReference>
<dbReference type="InterPro" id="IPR036388">
    <property type="entry name" value="WH-like_DNA-bd_sf"/>
</dbReference>
<name>A0A0A1W3H5_9SPHN</name>
<dbReference type="SMART" id="SM00419">
    <property type="entry name" value="HTH_CRP"/>
    <property type="match status" value="1"/>
</dbReference>
<accession>A0A0A1W3H5</accession>
<dbReference type="CDD" id="cd00038">
    <property type="entry name" value="CAP_ED"/>
    <property type="match status" value="1"/>
</dbReference>
<evidence type="ECO:0000259" key="4">
    <source>
        <dbReference type="PROSITE" id="PS51063"/>
    </source>
</evidence>
<evidence type="ECO:0000256" key="1">
    <source>
        <dbReference type="ARBA" id="ARBA00023015"/>
    </source>
</evidence>
<dbReference type="Proteomes" id="UP000032305">
    <property type="component" value="Unassembled WGS sequence"/>
</dbReference>
<dbReference type="Gene3D" id="2.60.120.10">
    <property type="entry name" value="Jelly Rolls"/>
    <property type="match status" value="1"/>
</dbReference>
<dbReference type="AlphaFoldDB" id="A0A0A1W3H5"/>
<evidence type="ECO:0000313" key="5">
    <source>
        <dbReference type="EMBL" id="GAL99675.1"/>
    </source>
</evidence>
<dbReference type="PROSITE" id="PS51063">
    <property type="entry name" value="HTH_CRP_2"/>
    <property type="match status" value="1"/>
</dbReference>
<organism evidence="5 6">
    <name type="scientific">Sphingomonas parapaucimobilis NBRC 15100</name>
    <dbReference type="NCBI Taxonomy" id="1219049"/>
    <lineage>
        <taxon>Bacteria</taxon>
        <taxon>Pseudomonadati</taxon>
        <taxon>Pseudomonadota</taxon>
        <taxon>Alphaproteobacteria</taxon>
        <taxon>Sphingomonadales</taxon>
        <taxon>Sphingomonadaceae</taxon>
        <taxon>Sphingomonas</taxon>
    </lineage>
</organism>
<protein>
    <submittedName>
        <fullName evidence="5">Putative Crp family transcriptional regulator</fullName>
    </submittedName>
</protein>
<dbReference type="Pfam" id="PF00027">
    <property type="entry name" value="cNMP_binding"/>
    <property type="match status" value="1"/>
</dbReference>
<dbReference type="GO" id="GO:0003677">
    <property type="term" value="F:DNA binding"/>
    <property type="evidence" value="ECO:0007669"/>
    <property type="project" value="UniProtKB-KW"/>
</dbReference>
<dbReference type="GO" id="GO:0006355">
    <property type="term" value="P:regulation of DNA-templated transcription"/>
    <property type="evidence" value="ECO:0007669"/>
    <property type="project" value="InterPro"/>
</dbReference>
<feature type="domain" description="HTH crp-type" evidence="4">
    <location>
        <begin position="164"/>
        <end position="238"/>
    </location>
</feature>
<keyword evidence="6" id="KW-1185">Reference proteome</keyword>
<proteinExistence type="predicted"/>